<evidence type="ECO:0000256" key="5">
    <source>
        <dbReference type="ARBA" id="ARBA00023306"/>
    </source>
</evidence>
<dbReference type="AlphaFoldDB" id="H3B3C6"/>
<keyword evidence="9" id="KW-1185">Reference proteome</keyword>
<comment type="similarity">
    <text evidence="2">Belongs to the ataxin-10 family.</text>
</comment>
<evidence type="ECO:0000313" key="8">
    <source>
        <dbReference type="Ensembl" id="ENSLACP00000016397.1"/>
    </source>
</evidence>
<dbReference type="Pfam" id="PF09759">
    <property type="entry name" value="Atx10homo_assoc"/>
    <property type="match status" value="1"/>
</dbReference>
<dbReference type="OMA" id="LLDICME"/>
<feature type="domain" description="Ataxin-10" evidence="7">
    <location>
        <begin position="125"/>
        <end position="221"/>
    </location>
</feature>
<reference evidence="8" key="3">
    <citation type="submission" date="2025-09" db="UniProtKB">
        <authorList>
            <consortium name="Ensembl"/>
        </authorList>
    </citation>
    <scope>IDENTIFICATION</scope>
</reference>
<reference evidence="8" key="2">
    <citation type="submission" date="2025-08" db="UniProtKB">
        <authorList>
            <consortium name="Ensembl"/>
        </authorList>
    </citation>
    <scope>IDENTIFICATION</scope>
</reference>
<dbReference type="GO" id="GO:0030496">
    <property type="term" value="C:midbody"/>
    <property type="evidence" value="ECO:0007669"/>
    <property type="project" value="UniProtKB-SubCell"/>
</dbReference>
<dbReference type="EMBL" id="AFYH01053153">
    <property type="status" value="NOT_ANNOTATED_CDS"/>
    <property type="molecule type" value="Genomic_DNA"/>
</dbReference>
<dbReference type="SUPFAM" id="SSF48371">
    <property type="entry name" value="ARM repeat"/>
    <property type="match status" value="1"/>
</dbReference>
<evidence type="ECO:0000313" key="9">
    <source>
        <dbReference type="Proteomes" id="UP000008672"/>
    </source>
</evidence>
<dbReference type="GO" id="GO:0051301">
    <property type="term" value="P:cell division"/>
    <property type="evidence" value="ECO:0007669"/>
    <property type="project" value="UniProtKB-KW"/>
</dbReference>
<dbReference type="eggNOG" id="KOG2676">
    <property type="taxonomic scope" value="Eukaryota"/>
</dbReference>
<gene>
    <name evidence="8" type="primary">ATXN10</name>
</gene>
<dbReference type="STRING" id="7897.ENSLACP00000016397"/>
<keyword evidence="5" id="KW-0131">Cell cycle</keyword>
<dbReference type="GO" id="GO:0005829">
    <property type="term" value="C:cytosol"/>
    <property type="evidence" value="ECO:0007669"/>
    <property type="project" value="TreeGrafter"/>
</dbReference>
<dbReference type="Ensembl" id="ENSLACT00000016511.1">
    <property type="protein sequence ID" value="ENSLACP00000016397.1"/>
    <property type="gene ID" value="ENSLACG00000014447.1"/>
</dbReference>
<dbReference type="InterPro" id="IPR011989">
    <property type="entry name" value="ARM-like"/>
</dbReference>
<dbReference type="GO" id="GO:0031175">
    <property type="term" value="P:neuron projection development"/>
    <property type="evidence" value="ECO:0007669"/>
    <property type="project" value="TreeGrafter"/>
</dbReference>
<dbReference type="GeneTree" id="ENSGT00390000010377"/>
<dbReference type="InParanoid" id="H3B3C6"/>
<evidence type="ECO:0000256" key="6">
    <source>
        <dbReference type="ARBA" id="ARBA00045173"/>
    </source>
</evidence>
<dbReference type="Bgee" id="ENSLACG00000014447">
    <property type="expression patterns" value="Expressed in chordate pharynx"/>
</dbReference>
<sequence>LILTKLCEKDLETKADVKGAVLPFELAKFLVSCFLEKYKAVLHFASDTHAEDEEALIVIRLLDILCEMTSNHEKFGCLQTFFGLLDSTVDILQQTHLAGKQSKNIFSTSQSCLGSGEVSHPAVGFKASLIRLIGNLCYKNKENQDKVFELDGIPLILDNCSIDDNNPFVSQWAIFAIRNLTEQNLRNQELIAKMECQGQADDSLLRSMGLQVEKRDGKLVLRSQERDS</sequence>
<dbReference type="EMBL" id="AFYH01053156">
    <property type="status" value="NOT_ANNOTATED_CDS"/>
    <property type="molecule type" value="Genomic_DNA"/>
</dbReference>
<dbReference type="InterPro" id="IPR051374">
    <property type="entry name" value="Ataxin-10/CTR86_families"/>
</dbReference>
<evidence type="ECO:0000259" key="7">
    <source>
        <dbReference type="Pfam" id="PF09759"/>
    </source>
</evidence>
<organism evidence="8 9">
    <name type="scientific">Latimeria chalumnae</name>
    <name type="common">Coelacanth</name>
    <dbReference type="NCBI Taxonomy" id="7897"/>
    <lineage>
        <taxon>Eukaryota</taxon>
        <taxon>Metazoa</taxon>
        <taxon>Chordata</taxon>
        <taxon>Craniata</taxon>
        <taxon>Vertebrata</taxon>
        <taxon>Euteleostomi</taxon>
        <taxon>Coelacanthiformes</taxon>
        <taxon>Coelacanthidae</taxon>
        <taxon>Latimeria</taxon>
    </lineage>
</organism>
<dbReference type="PANTHER" id="PTHR13255:SF0">
    <property type="entry name" value="ATAXIN-10"/>
    <property type="match status" value="1"/>
</dbReference>
<dbReference type="EMBL" id="AFYH01053157">
    <property type="status" value="NOT_ANNOTATED_CDS"/>
    <property type="molecule type" value="Genomic_DNA"/>
</dbReference>
<evidence type="ECO:0000256" key="2">
    <source>
        <dbReference type="ARBA" id="ARBA00008384"/>
    </source>
</evidence>
<dbReference type="Gene3D" id="1.25.10.10">
    <property type="entry name" value="Leucine-rich Repeat Variant"/>
    <property type="match status" value="1"/>
</dbReference>
<dbReference type="EMBL" id="AFYH01053152">
    <property type="status" value="NOT_ANNOTATED_CDS"/>
    <property type="molecule type" value="Genomic_DNA"/>
</dbReference>
<proteinExistence type="inferred from homology"/>
<protein>
    <recommendedName>
        <fullName evidence="3">Ataxin-10</fullName>
    </recommendedName>
</protein>
<dbReference type="HOGENOM" id="CLU_106121_0_0_1"/>
<evidence type="ECO:0000256" key="4">
    <source>
        <dbReference type="ARBA" id="ARBA00022618"/>
    </source>
</evidence>
<comment type="function">
    <text evidence="6">May play a role in the regulation of cytokinesis. May play a role in signaling by stimulating protein glycosylation. Induces neuritogenesis by activating the Ras-MAP kinase pathway and is necessary for the survival of cerebellar neurons. Does not appear to play a major role in ciliogenesis.</text>
</comment>
<dbReference type="Proteomes" id="UP000008672">
    <property type="component" value="Unassembled WGS sequence"/>
</dbReference>
<dbReference type="PANTHER" id="PTHR13255">
    <property type="entry name" value="ATAXIN-10"/>
    <property type="match status" value="1"/>
</dbReference>
<evidence type="ECO:0000256" key="3">
    <source>
        <dbReference type="ARBA" id="ARBA00018804"/>
    </source>
</evidence>
<evidence type="ECO:0000256" key="1">
    <source>
        <dbReference type="ARBA" id="ARBA00004214"/>
    </source>
</evidence>
<dbReference type="EMBL" id="AFYH01053150">
    <property type="status" value="NOT_ANNOTATED_CDS"/>
    <property type="molecule type" value="Genomic_DNA"/>
</dbReference>
<dbReference type="EMBL" id="AFYH01053154">
    <property type="status" value="NOT_ANNOTATED_CDS"/>
    <property type="molecule type" value="Genomic_DNA"/>
</dbReference>
<keyword evidence="4" id="KW-0132">Cell division</keyword>
<name>H3B3C6_LATCH</name>
<accession>H3B3C6</accession>
<reference evidence="9" key="1">
    <citation type="submission" date="2011-08" db="EMBL/GenBank/DDBJ databases">
        <title>The draft genome of Latimeria chalumnae.</title>
        <authorList>
            <person name="Di Palma F."/>
            <person name="Alfoldi J."/>
            <person name="Johnson J."/>
            <person name="Berlin A."/>
            <person name="Gnerre S."/>
            <person name="Jaffe D."/>
            <person name="MacCallum I."/>
            <person name="Young S."/>
            <person name="Walker B.J."/>
            <person name="Lander E."/>
            <person name="Lindblad-Toh K."/>
        </authorList>
    </citation>
    <scope>NUCLEOTIDE SEQUENCE [LARGE SCALE GENOMIC DNA]</scope>
    <source>
        <strain evidence="9">Wild caught</strain>
    </source>
</reference>
<dbReference type="InterPro" id="IPR016024">
    <property type="entry name" value="ARM-type_fold"/>
</dbReference>
<comment type="subcellular location">
    <subcellularLocation>
        <location evidence="1">Midbody</location>
    </subcellularLocation>
</comment>
<dbReference type="InterPro" id="IPR019156">
    <property type="entry name" value="Ataxin-10_domain"/>
</dbReference>
<dbReference type="EMBL" id="AFYH01053151">
    <property type="status" value="NOT_ANNOTATED_CDS"/>
    <property type="molecule type" value="Genomic_DNA"/>
</dbReference>
<dbReference type="EMBL" id="AFYH01053155">
    <property type="status" value="NOT_ANNOTATED_CDS"/>
    <property type="molecule type" value="Genomic_DNA"/>
</dbReference>